<name>A0ACB7TNL3_HYAAI</name>
<proteinExistence type="predicted"/>
<dbReference type="Proteomes" id="UP000821845">
    <property type="component" value="Chromosome 1"/>
</dbReference>
<organism evidence="1 2">
    <name type="scientific">Hyalomma asiaticum</name>
    <name type="common">Tick</name>
    <dbReference type="NCBI Taxonomy" id="266040"/>
    <lineage>
        <taxon>Eukaryota</taxon>
        <taxon>Metazoa</taxon>
        <taxon>Ecdysozoa</taxon>
        <taxon>Arthropoda</taxon>
        <taxon>Chelicerata</taxon>
        <taxon>Arachnida</taxon>
        <taxon>Acari</taxon>
        <taxon>Parasitiformes</taxon>
        <taxon>Ixodida</taxon>
        <taxon>Ixodoidea</taxon>
        <taxon>Ixodidae</taxon>
        <taxon>Hyalomminae</taxon>
        <taxon>Hyalomma</taxon>
    </lineage>
</organism>
<sequence>MDTSAAAFTTRRAKGFVTCDIHHSGDSRELPDIRMLNGCQWLQAAVPNSPSPFVMCVISATCITEFGQGDICNTLEALPVVVLLDQPIGPPHEHMLVVVSLNQGTSDSNTLSSCVLRHQSSSRRSPCKDSFHLAQCLGCENLWWMRLENVFQLLPVSLHSQRPVLLLHLLHQAGADGGPSGSKGAQ</sequence>
<comment type="caution">
    <text evidence="1">The sequence shown here is derived from an EMBL/GenBank/DDBJ whole genome shotgun (WGS) entry which is preliminary data.</text>
</comment>
<reference evidence="1" key="1">
    <citation type="submission" date="2020-05" db="EMBL/GenBank/DDBJ databases">
        <title>Large-scale comparative analyses of tick genomes elucidate their genetic diversity and vector capacities.</title>
        <authorList>
            <person name="Jia N."/>
            <person name="Wang J."/>
            <person name="Shi W."/>
            <person name="Du L."/>
            <person name="Sun Y."/>
            <person name="Zhan W."/>
            <person name="Jiang J."/>
            <person name="Wang Q."/>
            <person name="Zhang B."/>
            <person name="Ji P."/>
            <person name="Sakyi L.B."/>
            <person name="Cui X."/>
            <person name="Yuan T."/>
            <person name="Jiang B."/>
            <person name="Yang W."/>
            <person name="Lam T.T.-Y."/>
            <person name="Chang Q."/>
            <person name="Ding S."/>
            <person name="Wang X."/>
            <person name="Zhu J."/>
            <person name="Ruan X."/>
            <person name="Zhao L."/>
            <person name="Wei J."/>
            <person name="Que T."/>
            <person name="Du C."/>
            <person name="Cheng J."/>
            <person name="Dai P."/>
            <person name="Han X."/>
            <person name="Huang E."/>
            <person name="Gao Y."/>
            <person name="Liu J."/>
            <person name="Shao H."/>
            <person name="Ye R."/>
            <person name="Li L."/>
            <person name="Wei W."/>
            <person name="Wang X."/>
            <person name="Wang C."/>
            <person name="Yang T."/>
            <person name="Huo Q."/>
            <person name="Li W."/>
            <person name="Guo W."/>
            <person name="Chen H."/>
            <person name="Zhou L."/>
            <person name="Ni X."/>
            <person name="Tian J."/>
            <person name="Zhou Y."/>
            <person name="Sheng Y."/>
            <person name="Liu T."/>
            <person name="Pan Y."/>
            <person name="Xia L."/>
            <person name="Li J."/>
            <person name="Zhao F."/>
            <person name="Cao W."/>
        </authorList>
    </citation>
    <scope>NUCLEOTIDE SEQUENCE</scope>
    <source>
        <strain evidence="1">Hyas-2018</strain>
    </source>
</reference>
<keyword evidence="2" id="KW-1185">Reference proteome</keyword>
<evidence type="ECO:0000313" key="1">
    <source>
        <dbReference type="EMBL" id="KAH6948593.1"/>
    </source>
</evidence>
<protein>
    <submittedName>
        <fullName evidence="1">Uncharacterized protein</fullName>
    </submittedName>
</protein>
<gene>
    <name evidence="1" type="ORF">HPB50_025189</name>
</gene>
<evidence type="ECO:0000313" key="2">
    <source>
        <dbReference type="Proteomes" id="UP000821845"/>
    </source>
</evidence>
<dbReference type="EMBL" id="CM023481">
    <property type="protein sequence ID" value="KAH6948593.1"/>
    <property type="molecule type" value="Genomic_DNA"/>
</dbReference>
<accession>A0ACB7TNL3</accession>